<dbReference type="EMBL" id="JBBNGS010000008">
    <property type="protein sequence ID" value="MEQ2637766.1"/>
    <property type="molecule type" value="Genomic_DNA"/>
</dbReference>
<accession>A0ABV1IGT4</accession>
<protein>
    <submittedName>
        <fullName evidence="1">Pyridoxamine 5'-phosphate oxidase family protein</fullName>
    </submittedName>
</protein>
<evidence type="ECO:0000313" key="1">
    <source>
        <dbReference type="EMBL" id="MEQ2637766.1"/>
    </source>
</evidence>
<dbReference type="RefSeq" id="WP_349182366.1">
    <property type="nucleotide sequence ID" value="NZ_JBBNGS010000008.1"/>
</dbReference>
<dbReference type="InterPro" id="IPR024747">
    <property type="entry name" value="Pyridox_Oxase-rel"/>
</dbReference>
<dbReference type="InterPro" id="IPR012349">
    <property type="entry name" value="Split_barrel_FMN-bd"/>
</dbReference>
<reference evidence="1 2" key="1">
    <citation type="submission" date="2024-04" db="EMBL/GenBank/DDBJ databases">
        <title>Human intestinal bacterial collection.</title>
        <authorList>
            <person name="Pauvert C."/>
            <person name="Hitch T.C.A."/>
            <person name="Clavel T."/>
        </authorList>
    </citation>
    <scope>NUCLEOTIDE SEQUENCE [LARGE SCALE GENOMIC DNA]</scope>
    <source>
        <strain evidence="1 2">CLA-AA-H197</strain>
    </source>
</reference>
<proteinExistence type="predicted"/>
<dbReference type="PANTHER" id="PTHR34071">
    <property type="entry name" value="5-NITROIMIDAZOLE ANTIBIOTICS RESISTANCE PROTEIN, NIMA-FAMILY-RELATED PROTEIN-RELATED"/>
    <property type="match status" value="1"/>
</dbReference>
<keyword evidence="2" id="KW-1185">Reference proteome</keyword>
<dbReference type="Gene3D" id="2.30.110.10">
    <property type="entry name" value="Electron Transport, Fmn-binding Protein, Chain A"/>
    <property type="match status" value="1"/>
</dbReference>
<organism evidence="1 2">
    <name type="scientific">Paratractidigestivibacter faecalis</name>
    <dbReference type="NCBI Taxonomy" id="2292441"/>
    <lineage>
        <taxon>Bacteria</taxon>
        <taxon>Bacillati</taxon>
        <taxon>Actinomycetota</taxon>
        <taxon>Coriobacteriia</taxon>
        <taxon>Coriobacteriales</taxon>
        <taxon>Atopobiaceae</taxon>
        <taxon>Paratractidigestivibacter</taxon>
    </lineage>
</organism>
<dbReference type="SUPFAM" id="SSF50475">
    <property type="entry name" value="FMN-binding split barrel"/>
    <property type="match status" value="1"/>
</dbReference>
<dbReference type="Proteomes" id="UP001478817">
    <property type="component" value="Unassembled WGS sequence"/>
</dbReference>
<evidence type="ECO:0000313" key="2">
    <source>
        <dbReference type="Proteomes" id="UP001478817"/>
    </source>
</evidence>
<gene>
    <name evidence="1" type="ORF">AAAT05_05335</name>
</gene>
<comment type="caution">
    <text evidence="1">The sequence shown here is derived from an EMBL/GenBank/DDBJ whole genome shotgun (WGS) entry which is preliminary data.</text>
</comment>
<name>A0ABV1IGT4_9ACTN</name>
<sequence length="175" mass="19311">MNVHKMRRAAQALTEDECVEVLRCGTAGVLALAGGPDEWPYAVPMSYAYRDGVVTFHGAMEGHKHELIAANPNASFCVIDADEVVPADYTTRYRSVICFGAIEVVDDPAEQEKDLMFMGEAFNVGHPEECREEISHWAGKTRVLRLRVERMTGKESGALMRERLAADPDRGKGVA</sequence>
<dbReference type="PANTHER" id="PTHR34071:SF2">
    <property type="entry name" value="FLAVIN-NUCLEOTIDE-BINDING PROTEIN"/>
    <property type="match status" value="1"/>
</dbReference>
<dbReference type="Pfam" id="PF12900">
    <property type="entry name" value="Pyridox_ox_2"/>
    <property type="match status" value="1"/>
</dbReference>